<accession>A0A2Z2K823</accession>
<dbReference type="InterPro" id="IPR007712">
    <property type="entry name" value="RelE/ParE_toxin"/>
</dbReference>
<dbReference type="Pfam" id="PF05016">
    <property type="entry name" value="ParE_toxin"/>
    <property type="match status" value="1"/>
</dbReference>
<protein>
    <recommendedName>
        <fullName evidence="3">Plasmid stabilization protein</fullName>
    </recommendedName>
</protein>
<proteinExistence type="predicted"/>
<name>A0A2Z2K823_9BACL</name>
<evidence type="ECO:0000313" key="1">
    <source>
        <dbReference type="EMBL" id="ASA21364.1"/>
    </source>
</evidence>
<dbReference type="RefSeq" id="WP_087915375.1">
    <property type="nucleotide sequence ID" value="NZ_CP021780.1"/>
</dbReference>
<gene>
    <name evidence="1" type="ORF">B9T62_11560</name>
</gene>
<evidence type="ECO:0008006" key="3">
    <source>
        <dbReference type="Google" id="ProtNLM"/>
    </source>
</evidence>
<sequence length="91" mass="10877">MQVVWTKRAAQSFSKIESIHFSPQGTAEYKLKQFMRIEEKILRPGKLFPSRNYKNTYYIRLDRYIVSYEPSEDGSSYIITAFKHGRQDRSY</sequence>
<dbReference type="EMBL" id="CP021780">
    <property type="protein sequence ID" value="ASA21364.1"/>
    <property type="molecule type" value="Genomic_DNA"/>
</dbReference>
<organism evidence="1 2">
    <name type="scientific">Paenibacillus donghaensis</name>
    <dbReference type="NCBI Taxonomy" id="414771"/>
    <lineage>
        <taxon>Bacteria</taxon>
        <taxon>Bacillati</taxon>
        <taxon>Bacillota</taxon>
        <taxon>Bacilli</taxon>
        <taxon>Bacillales</taxon>
        <taxon>Paenibacillaceae</taxon>
        <taxon>Paenibacillus</taxon>
    </lineage>
</organism>
<reference evidence="1 2" key="1">
    <citation type="submission" date="2017-06" db="EMBL/GenBank/DDBJ databases">
        <title>Complete genome sequence of Paenibacillus donghaensis KCTC 13049T isolated from East Sea sediment, South Korea.</title>
        <authorList>
            <person name="Jung B.K."/>
            <person name="Hong S.-J."/>
            <person name="Shin J.-H."/>
        </authorList>
    </citation>
    <scope>NUCLEOTIDE SEQUENCE [LARGE SCALE GENOMIC DNA]</scope>
    <source>
        <strain evidence="1 2">KCTC 13049</strain>
    </source>
</reference>
<evidence type="ECO:0000313" key="2">
    <source>
        <dbReference type="Proteomes" id="UP000249890"/>
    </source>
</evidence>
<dbReference type="KEGG" id="pdh:B9T62_11560"/>
<keyword evidence="2" id="KW-1185">Reference proteome</keyword>
<dbReference type="Proteomes" id="UP000249890">
    <property type="component" value="Chromosome"/>
</dbReference>
<dbReference type="AlphaFoldDB" id="A0A2Z2K823"/>